<dbReference type="OrthoDB" id="9797819at2"/>
<keyword evidence="3" id="KW-0808">Transferase</keyword>
<dbReference type="PANTHER" id="PTHR48090:SF7">
    <property type="entry name" value="RFBJ PROTEIN"/>
    <property type="match status" value="1"/>
</dbReference>
<protein>
    <submittedName>
        <fullName evidence="3">Glycosyltransferase</fullName>
    </submittedName>
</protein>
<name>A0A4R5C9H3_9ACTN</name>
<sequence length="243" mass="25832">MARGRRTLDRPPAPGGGMIDVVLPVLDEAAAIPWVLERMPAGYRPIVVDNGSTDGSALVAAERGADVVTEPRRGFGAACYAGLAAATADLVCFMDCDASLDPADLPLVVAPVAAADADLVLGARRAPRGAMPPHARLANRYLARRVLALTGVRVSDIGPMRAARRGALLDLGLVDRRSGWPLEMVLRAGLTGWRVAERPVGYRPRTGRSKVTGTVQGSARAVLDMRRQLTETRQAIRRSQSGR</sequence>
<dbReference type="InterPro" id="IPR001173">
    <property type="entry name" value="Glyco_trans_2-like"/>
</dbReference>
<dbReference type="InterPro" id="IPR029044">
    <property type="entry name" value="Nucleotide-diphossugar_trans"/>
</dbReference>
<dbReference type="Proteomes" id="UP000294739">
    <property type="component" value="Unassembled WGS sequence"/>
</dbReference>
<accession>A0A4R5C9H3</accession>
<dbReference type="PANTHER" id="PTHR48090">
    <property type="entry name" value="UNDECAPRENYL-PHOSPHATE 4-DEOXY-4-FORMAMIDO-L-ARABINOSE TRANSFERASE-RELATED"/>
    <property type="match status" value="1"/>
</dbReference>
<evidence type="ECO:0000313" key="4">
    <source>
        <dbReference type="Proteomes" id="UP000294739"/>
    </source>
</evidence>
<evidence type="ECO:0000256" key="1">
    <source>
        <dbReference type="ARBA" id="ARBA00006739"/>
    </source>
</evidence>
<comment type="caution">
    <text evidence="3">The sequence shown here is derived from an EMBL/GenBank/DDBJ whole genome shotgun (WGS) entry which is preliminary data.</text>
</comment>
<reference evidence="3 4" key="1">
    <citation type="submission" date="2019-03" db="EMBL/GenBank/DDBJ databases">
        <title>Draft genome sequences of novel Actinobacteria.</title>
        <authorList>
            <person name="Sahin N."/>
            <person name="Ay H."/>
            <person name="Saygin H."/>
        </authorList>
    </citation>
    <scope>NUCLEOTIDE SEQUENCE [LARGE SCALE GENOMIC DNA]</scope>
    <source>
        <strain evidence="3 4">5K138</strain>
    </source>
</reference>
<dbReference type="InParanoid" id="A0A4R5C9H3"/>
<gene>
    <name evidence="3" type="ORF">E1269_30920</name>
</gene>
<dbReference type="GO" id="GO:0016740">
    <property type="term" value="F:transferase activity"/>
    <property type="evidence" value="ECO:0007669"/>
    <property type="project" value="UniProtKB-KW"/>
</dbReference>
<dbReference type="SUPFAM" id="SSF53448">
    <property type="entry name" value="Nucleotide-diphospho-sugar transferases"/>
    <property type="match status" value="1"/>
</dbReference>
<dbReference type="FunCoup" id="A0A4R5C9H3">
    <property type="interactions" value="217"/>
</dbReference>
<keyword evidence="4" id="KW-1185">Reference proteome</keyword>
<dbReference type="Gene3D" id="3.90.550.10">
    <property type="entry name" value="Spore Coat Polysaccharide Biosynthesis Protein SpsA, Chain A"/>
    <property type="match status" value="1"/>
</dbReference>
<evidence type="ECO:0000313" key="3">
    <source>
        <dbReference type="EMBL" id="TDD95895.1"/>
    </source>
</evidence>
<evidence type="ECO:0000259" key="2">
    <source>
        <dbReference type="Pfam" id="PF00535"/>
    </source>
</evidence>
<dbReference type="AlphaFoldDB" id="A0A4R5C9H3"/>
<dbReference type="Pfam" id="PF00535">
    <property type="entry name" value="Glycos_transf_2"/>
    <property type="match status" value="1"/>
</dbReference>
<dbReference type="InterPro" id="IPR050256">
    <property type="entry name" value="Glycosyltransferase_2"/>
</dbReference>
<feature type="domain" description="Glycosyltransferase 2-like" evidence="2">
    <location>
        <begin position="21"/>
        <end position="169"/>
    </location>
</feature>
<comment type="similarity">
    <text evidence="1">Belongs to the glycosyltransferase 2 family.</text>
</comment>
<organism evidence="3 4">
    <name type="scientific">Jiangella asiatica</name>
    <dbReference type="NCBI Taxonomy" id="2530372"/>
    <lineage>
        <taxon>Bacteria</taxon>
        <taxon>Bacillati</taxon>
        <taxon>Actinomycetota</taxon>
        <taxon>Actinomycetes</taxon>
        <taxon>Jiangellales</taxon>
        <taxon>Jiangellaceae</taxon>
        <taxon>Jiangella</taxon>
    </lineage>
</organism>
<dbReference type="EMBL" id="SMKZ01000087">
    <property type="protein sequence ID" value="TDD95895.1"/>
    <property type="molecule type" value="Genomic_DNA"/>
</dbReference>
<proteinExistence type="inferred from homology"/>